<sequence length="323" mass="36330">MTYVAVEASEFIYTYAYPEEEESLCRLEARCLFGSEPHPYLLKSSVGLDPSRSPFIRERIDIMYEGDTLEDIYRQVEAINMGEETFKVLFVKINDLTDTNKIEYDERRAIEREMGLHIEGEADVNRPDHWFGLIALGGKWYFGPYQRNKSLWLLHMKKPRSYSIALSTRVARAAANIAVPEINGKHAIDPCCGIGTVLVEALSMGISITGRDINPHIAQGARDNIVHFGYEAEVTLGDIAEITDHYDAAIVDMPYNHFSRTTPEAQFSILEHAARIADRVVVISVDSPDEMLTRAGLSVIDRGKVRKAGFSRQVIVCASNRVD</sequence>
<dbReference type="CDD" id="cd02440">
    <property type="entry name" value="AdoMet_MTases"/>
    <property type="match status" value="1"/>
</dbReference>
<dbReference type="Gene3D" id="3.40.50.150">
    <property type="entry name" value="Vaccinia Virus protein VP39"/>
    <property type="match status" value="1"/>
</dbReference>
<reference evidence="2 3" key="1">
    <citation type="submission" date="2021-03" db="EMBL/GenBank/DDBJ databases">
        <title>Genomic Encyclopedia of Type Strains, Phase IV (KMG-IV): sequencing the most valuable type-strain genomes for metagenomic binning, comparative biology and taxonomic classification.</title>
        <authorList>
            <person name="Goeker M."/>
        </authorList>
    </citation>
    <scope>NUCLEOTIDE SEQUENCE [LARGE SCALE GENOMIC DNA]</scope>
    <source>
        <strain evidence="2 3">DSM 26806</strain>
    </source>
</reference>
<dbReference type="RefSeq" id="WP_209864237.1">
    <property type="nucleotide sequence ID" value="NZ_JAGGLD010000005.1"/>
</dbReference>
<keyword evidence="3" id="KW-1185">Reference proteome</keyword>
<evidence type="ECO:0000313" key="2">
    <source>
        <dbReference type="EMBL" id="MBP2001978.1"/>
    </source>
</evidence>
<organism evidence="2 3">
    <name type="scientific">Paenibacillus shirakamiensis</name>
    <dbReference type="NCBI Taxonomy" id="1265935"/>
    <lineage>
        <taxon>Bacteria</taxon>
        <taxon>Bacillati</taxon>
        <taxon>Bacillota</taxon>
        <taxon>Bacilli</taxon>
        <taxon>Bacillales</taxon>
        <taxon>Paenibacillaceae</taxon>
        <taxon>Paenibacillus</taxon>
    </lineage>
</organism>
<feature type="domain" description="Ribosomal RNA large subunit methyltransferase K/L-like methyltransferase" evidence="1">
    <location>
        <begin position="164"/>
        <end position="257"/>
    </location>
</feature>
<comment type="caution">
    <text evidence="2">The sequence shown here is derived from an EMBL/GenBank/DDBJ whole genome shotgun (WGS) entry which is preliminary data.</text>
</comment>
<evidence type="ECO:0000259" key="1">
    <source>
        <dbReference type="Pfam" id="PF01170"/>
    </source>
</evidence>
<dbReference type="EMBL" id="JAGGLD010000005">
    <property type="protein sequence ID" value="MBP2001978.1"/>
    <property type="molecule type" value="Genomic_DNA"/>
</dbReference>
<proteinExistence type="predicted"/>
<evidence type="ECO:0000313" key="3">
    <source>
        <dbReference type="Proteomes" id="UP001519288"/>
    </source>
</evidence>
<dbReference type="Proteomes" id="UP001519288">
    <property type="component" value="Unassembled WGS sequence"/>
</dbReference>
<name>A0ABS4JJW6_9BACL</name>
<dbReference type="SUPFAM" id="SSF53335">
    <property type="entry name" value="S-adenosyl-L-methionine-dependent methyltransferases"/>
    <property type="match status" value="1"/>
</dbReference>
<dbReference type="InterPro" id="IPR000241">
    <property type="entry name" value="RlmKL-like_Mtase"/>
</dbReference>
<gene>
    <name evidence="2" type="ORF">J2Z69_003034</name>
</gene>
<accession>A0ABS4JJW6</accession>
<dbReference type="PANTHER" id="PTHR14911">
    <property type="entry name" value="THUMP DOMAIN-CONTAINING"/>
    <property type="match status" value="1"/>
</dbReference>
<protein>
    <submittedName>
        <fullName evidence="2">tRNA G10 N-methylase Trm11</fullName>
    </submittedName>
</protein>
<dbReference type="Pfam" id="PF01170">
    <property type="entry name" value="UPF0020"/>
    <property type="match status" value="1"/>
</dbReference>
<dbReference type="InterPro" id="IPR029063">
    <property type="entry name" value="SAM-dependent_MTases_sf"/>
</dbReference>
<dbReference type="PANTHER" id="PTHR14911:SF13">
    <property type="entry name" value="TRNA (GUANINE(6)-N2)-METHYLTRANSFERASE THUMP3"/>
    <property type="match status" value="1"/>
</dbReference>